<organism evidence="1">
    <name type="scientific">Salmonella diarizonae</name>
    <dbReference type="NCBI Taxonomy" id="59204"/>
    <lineage>
        <taxon>Bacteria</taxon>
        <taxon>Pseudomonadati</taxon>
        <taxon>Pseudomonadota</taxon>
        <taxon>Gammaproteobacteria</taxon>
        <taxon>Enterobacterales</taxon>
        <taxon>Enterobacteriaceae</taxon>
        <taxon>Salmonella</taxon>
    </lineage>
</organism>
<evidence type="ECO:0000313" key="1">
    <source>
        <dbReference type="EMBL" id="ECC3916482.1"/>
    </source>
</evidence>
<gene>
    <name evidence="1" type="ORF">CTQ69_21370</name>
</gene>
<comment type="caution">
    <text evidence="1">The sequence shown here is derived from an EMBL/GenBank/DDBJ whole genome shotgun (WGS) entry which is preliminary data.</text>
</comment>
<dbReference type="Proteomes" id="UP000839735">
    <property type="component" value="Unassembled WGS sequence"/>
</dbReference>
<dbReference type="AlphaFoldDB" id="A0A5Y1YCQ4"/>
<sequence length="321" mass="36949">MSTITIYHHEPFYGFYLKKDLYEAPLGIGLPAHSTDIEPPLLICADGFIPVFKKGKWVIEKDDFWKARYETVTYVSGAPLGSYTPISLSSLCGDFPVYPNLPQICNTTLVCILIEQKIRAAQGKYNEAINCYDDIFKGYDTFQIPISGPKDYIKNFADKPAALYQYHFLVEEMIMYMRGVLDNLVQLTYVLTDFDEYIETMTIKQDKIGRLGTTNNPTTDLELVIIGDNLCYEKDPSKISFLKVINQLSNSMKHSMMHAEAYNQLGESRPTIVSFYADYNNHKKVIMYHQHYLEDMMIGFQCTVLRILRNQKKHIERNSGL</sequence>
<accession>A0A5Y1YCQ4</accession>
<proteinExistence type="predicted"/>
<name>A0A5Y1YCQ4_SALDZ</name>
<protein>
    <submittedName>
        <fullName evidence="1">Uncharacterized protein</fullName>
    </submittedName>
</protein>
<reference evidence="1" key="1">
    <citation type="submission" date="2018-08" db="EMBL/GenBank/DDBJ databases">
        <authorList>
            <person name="Ashton P.M."/>
            <person name="Dallman T."/>
            <person name="Nair S."/>
            <person name="De Pinna E."/>
            <person name="Peters T."/>
            <person name="Grant K."/>
        </authorList>
    </citation>
    <scope>NUCLEOTIDE SEQUENCE [LARGE SCALE GENOMIC DNA]</scope>
    <source>
        <strain evidence="1">294779</strain>
    </source>
</reference>
<dbReference type="EMBL" id="AAIBIC010000032">
    <property type="protein sequence ID" value="ECC3916482.1"/>
    <property type="molecule type" value="Genomic_DNA"/>
</dbReference>